<comment type="caution">
    <text evidence="2">The sequence shown here is derived from an EMBL/GenBank/DDBJ whole genome shotgun (WGS) entry which is preliminary data.</text>
</comment>
<evidence type="ECO:0000313" key="3">
    <source>
        <dbReference type="Proteomes" id="UP001482620"/>
    </source>
</evidence>
<reference evidence="2 3" key="1">
    <citation type="submission" date="2021-06" db="EMBL/GenBank/DDBJ databases">
        <authorList>
            <person name="Palmer J.M."/>
        </authorList>
    </citation>
    <scope>NUCLEOTIDE SEQUENCE [LARGE SCALE GENOMIC DNA]</scope>
    <source>
        <strain evidence="3">if_2019</strain>
        <tissue evidence="2">Muscle</tissue>
    </source>
</reference>
<gene>
    <name evidence="2" type="ORF">ILYODFUR_011280</name>
</gene>
<keyword evidence="1" id="KW-0732">Signal</keyword>
<evidence type="ECO:0000256" key="1">
    <source>
        <dbReference type="SAM" id="SignalP"/>
    </source>
</evidence>
<dbReference type="EMBL" id="JAHRIQ010070361">
    <property type="protein sequence ID" value="MEQ2243874.1"/>
    <property type="molecule type" value="Genomic_DNA"/>
</dbReference>
<name>A0ABV0UF57_9TELE</name>
<accession>A0ABV0UF57</accession>
<evidence type="ECO:0008006" key="4">
    <source>
        <dbReference type="Google" id="ProtNLM"/>
    </source>
</evidence>
<feature type="chain" id="PRO_5046986103" description="Secreted protein" evidence="1">
    <location>
        <begin position="24"/>
        <end position="125"/>
    </location>
</feature>
<dbReference type="Proteomes" id="UP001482620">
    <property type="component" value="Unassembled WGS sequence"/>
</dbReference>
<organism evidence="2 3">
    <name type="scientific">Ilyodon furcidens</name>
    <name type="common">goldbreast splitfin</name>
    <dbReference type="NCBI Taxonomy" id="33524"/>
    <lineage>
        <taxon>Eukaryota</taxon>
        <taxon>Metazoa</taxon>
        <taxon>Chordata</taxon>
        <taxon>Craniata</taxon>
        <taxon>Vertebrata</taxon>
        <taxon>Euteleostomi</taxon>
        <taxon>Actinopterygii</taxon>
        <taxon>Neopterygii</taxon>
        <taxon>Teleostei</taxon>
        <taxon>Neoteleostei</taxon>
        <taxon>Acanthomorphata</taxon>
        <taxon>Ovalentaria</taxon>
        <taxon>Atherinomorphae</taxon>
        <taxon>Cyprinodontiformes</taxon>
        <taxon>Goodeidae</taxon>
        <taxon>Ilyodon</taxon>
    </lineage>
</organism>
<protein>
    <recommendedName>
        <fullName evidence="4">Secreted protein</fullName>
    </recommendedName>
</protein>
<keyword evidence="3" id="KW-1185">Reference proteome</keyword>
<proteinExistence type="predicted"/>
<sequence length="125" mass="13513">MSSVSTINFTLCSLSAYLSVSHAVGSSSVFIEEYLYSPCGSHPLSCTLIQSNPANHDSFLLCYQKVFCILYIISQQGFYTGLHDGAVGSTVLAVRRVLGSILSRESFCMEFACSPHACVGSLWVP</sequence>
<feature type="signal peptide" evidence="1">
    <location>
        <begin position="1"/>
        <end position="23"/>
    </location>
</feature>
<evidence type="ECO:0000313" key="2">
    <source>
        <dbReference type="EMBL" id="MEQ2243874.1"/>
    </source>
</evidence>